<protein>
    <submittedName>
        <fullName evidence="2">Uncharacterized protein</fullName>
    </submittedName>
</protein>
<dbReference type="EMBL" id="JACHXU010000008">
    <property type="protein sequence ID" value="MBB3207028.1"/>
    <property type="molecule type" value="Genomic_DNA"/>
</dbReference>
<feature type="transmembrane region" description="Helical" evidence="1">
    <location>
        <begin position="12"/>
        <end position="30"/>
    </location>
</feature>
<sequence length="435" mass="50207">MRYRCCHFLMRYVARVLLLAMGIGLCPFALTDELQWSTPLGELPGENRDQALVVVLITNDVSTEWESGRVSRRASFAEKCWCGKSFLRAVSDVPSGFFHPSAPVYWQHWPLGLPHLLTGGEKVTGPGRCAVVVTDGFYRILEFFVGVPDRGELTVLIGDAEDTRRWMRQHTKQPSEFTKQIADRNRQRINRLWKLELDQQLVAMGESSQQKVAGPIEEAERFTEEAKVRLRPLAMQLQKVYLKDVQLRFGLTELSDFERLVILEQHSATRLAWTSVMAPFIAGADLRSVYEDLVEIVWDRKMMSLRRHEDDSASDDALDNWISRHGDQDPFAFEIQLPRLSRSGQRQRVPVSEVAERRGLGWKDLDSEIKEVPIRQVTTRELATWLTRHERRPIDVSRPSHARFLFFRSATDRPYPIRDGEPPARSITMIRQVKR</sequence>
<keyword evidence="1" id="KW-0812">Transmembrane</keyword>
<dbReference type="RefSeq" id="WP_315854555.1">
    <property type="nucleotide sequence ID" value="NZ_JACHXU010000008.1"/>
</dbReference>
<proteinExistence type="predicted"/>
<dbReference type="AlphaFoldDB" id="A0A7W5DZN5"/>
<evidence type="ECO:0000313" key="2">
    <source>
        <dbReference type="EMBL" id="MBB3207028.1"/>
    </source>
</evidence>
<reference evidence="2 3" key="1">
    <citation type="submission" date="2020-08" db="EMBL/GenBank/DDBJ databases">
        <title>Genomic Encyclopedia of Type Strains, Phase III (KMG-III): the genomes of soil and plant-associated and newly described type strains.</title>
        <authorList>
            <person name="Whitman W."/>
        </authorList>
    </citation>
    <scope>NUCLEOTIDE SEQUENCE [LARGE SCALE GENOMIC DNA]</scope>
    <source>
        <strain evidence="2 3">CECT 8075</strain>
    </source>
</reference>
<keyword evidence="1" id="KW-1133">Transmembrane helix</keyword>
<keyword evidence="1" id="KW-0472">Membrane</keyword>
<accession>A0A7W5DZN5</accession>
<dbReference type="Proteomes" id="UP000536179">
    <property type="component" value="Unassembled WGS sequence"/>
</dbReference>
<keyword evidence="3" id="KW-1185">Reference proteome</keyword>
<evidence type="ECO:0000313" key="3">
    <source>
        <dbReference type="Proteomes" id="UP000536179"/>
    </source>
</evidence>
<comment type="caution">
    <text evidence="2">The sequence shown here is derived from an EMBL/GenBank/DDBJ whole genome shotgun (WGS) entry which is preliminary data.</text>
</comment>
<name>A0A7W5DZN5_9BACT</name>
<evidence type="ECO:0000256" key="1">
    <source>
        <dbReference type="SAM" id="Phobius"/>
    </source>
</evidence>
<organism evidence="2 3">
    <name type="scientific">Aporhodopirellula rubra</name>
    <dbReference type="NCBI Taxonomy" id="980271"/>
    <lineage>
        <taxon>Bacteria</taxon>
        <taxon>Pseudomonadati</taxon>
        <taxon>Planctomycetota</taxon>
        <taxon>Planctomycetia</taxon>
        <taxon>Pirellulales</taxon>
        <taxon>Pirellulaceae</taxon>
        <taxon>Aporhodopirellula</taxon>
    </lineage>
</organism>
<gene>
    <name evidence="2" type="ORF">FHS27_002842</name>
</gene>